<dbReference type="GO" id="GO:0016020">
    <property type="term" value="C:membrane"/>
    <property type="evidence" value="ECO:0007669"/>
    <property type="project" value="UniProtKB-SubCell"/>
</dbReference>
<organism evidence="8 9">
    <name type="scientific">Rhynocoris fuscipes</name>
    <dbReference type="NCBI Taxonomy" id="488301"/>
    <lineage>
        <taxon>Eukaryota</taxon>
        <taxon>Metazoa</taxon>
        <taxon>Ecdysozoa</taxon>
        <taxon>Arthropoda</taxon>
        <taxon>Hexapoda</taxon>
        <taxon>Insecta</taxon>
        <taxon>Pterygota</taxon>
        <taxon>Neoptera</taxon>
        <taxon>Paraneoptera</taxon>
        <taxon>Hemiptera</taxon>
        <taxon>Heteroptera</taxon>
        <taxon>Panheteroptera</taxon>
        <taxon>Cimicomorpha</taxon>
        <taxon>Reduviidae</taxon>
        <taxon>Harpactorinae</taxon>
        <taxon>Harpactorini</taxon>
        <taxon>Rhynocoris</taxon>
    </lineage>
</organism>
<comment type="caution">
    <text evidence="8">The sequence shown here is derived from an EMBL/GenBank/DDBJ whole genome shotgun (WGS) entry which is preliminary data.</text>
</comment>
<dbReference type="AlphaFoldDB" id="A0AAW1CMD5"/>
<feature type="domain" description="Amino acid transporter transmembrane" evidence="7">
    <location>
        <begin position="39"/>
        <end position="382"/>
    </location>
</feature>
<evidence type="ECO:0000313" key="9">
    <source>
        <dbReference type="Proteomes" id="UP001461498"/>
    </source>
</evidence>
<feature type="transmembrane region" description="Helical" evidence="6">
    <location>
        <begin position="244"/>
        <end position="265"/>
    </location>
</feature>
<reference evidence="8 9" key="1">
    <citation type="submission" date="2022-12" db="EMBL/GenBank/DDBJ databases">
        <title>Chromosome-level genome assembly of true bugs.</title>
        <authorList>
            <person name="Ma L."/>
            <person name="Li H."/>
        </authorList>
    </citation>
    <scope>NUCLEOTIDE SEQUENCE [LARGE SCALE GENOMIC DNA]</scope>
    <source>
        <strain evidence="8">Lab_2022b</strain>
    </source>
</reference>
<keyword evidence="2" id="KW-0813">Transport</keyword>
<feature type="transmembrane region" description="Helical" evidence="6">
    <location>
        <begin position="466"/>
        <end position="487"/>
    </location>
</feature>
<evidence type="ECO:0000256" key="6">
    <source>
        <dbReference type="SAM" id="Phobius"/>
    </source>
</evidence>
<feature type="transmembrane region" description="Helical" evidence="6">
    <location>
        <begin position="327"/>
        <end position="344"/>
    </location>
</feature>
<feature type="transmembrane region" description="Helical" evidence="6">
    <location>
        <begin position="350"/>
        <end position="371"/>
    </location>
</feature>
<evidence type="ECO:0000313" key="8">
    <source>
        <dbReference type="EMBL" id="KAK9498655.1"/>
    </source>
</evidence>
<keyword evidence="9" id="KW-1185">Reference proteome</keyword>
<feature type="transmembrane region" description="Helical" evidence="6">
    <location>
        <begin position="148"/>
        <end position="166"/>
    </location>
</feature>
<evidence type="ECO:0000256" key="1">
    <source>
        <dbReference type="ARBA" id="ARBA00004370"/>
    </source>
</evidence>
<protein>
    <recommendedName>
        <fullName evidence="7">Amino acid transporter transmembrane domain-containing protein</fullName>
    </recommendedName>
</protein>
<feature type="transmembrane region" description="Helical" evidence="6">
    <location>
        <begin position="108"/>
        <end position="128"/>
    </location>
</feature>
<feature type="transmembrane region" description="Helical" evidence="6">
    <location>
        <begin position="21"/>
        <end position="42"/>
    </location>
</feature>
<dbReference type="Pfam" id="PF01490">
    <property type="entry name" value="Aa_trans"/>
    <property type="match status" value="1"/>
</dbReference>
<gene>
    <name evidence="8" type="ORF">O3M35_003236</name>
</gene>
<keyword evidence="4 6" id="KW-1133">Transmembrane helix</keyword>
<dbReference type="InterPro" id="IPR013057">
    <property type="entry name" value="AA_transpt_TM"/>
</dbReference>
<keyword evidence="5 6" id="KW-0472">Membrane</keyword>
<dbReference type="PANTHER" id="PTHR48017">
    <property type="entry name" value="OS05G0424000 PROTEIN-RELATED"/>
    <property type="match status" value="1"/>
</dbReference>
<comment type="subcellular location">
    <subcellularLocation>
        <location evidence="1">Membrane</location>
    </subcellularLocation>
</comment>
<evidence type="ECO:0000259" key="7">
    <source>
        <dbReference type="Pfam" id="PF01490"/>
    </source>
</evidence>
<keyword evidence="3 6" id="KW-0812">Transmembrane</keyword>
<sequence>MSEVKLWSQNDNNFNDNNNHLTLFFATCCIIDLFGIFPVIALPRTIIDCGWIGIPLALFLFFIQIYTSIMLGRCWIIAEKLQKNISEKQRYPYSALMELAYGRNAGRLVTVILGLAVIGACVPNLILASQNLQLIGLKLSTYQMDFSYCYWLLILGLICCPLMWIGTPKDLKWVGVISAVSVLSTSLLTWYCLMDTDSEEETIVPPPSWKSVVIAYGILAFQFDVHPMLLTIQVDMKNKNELGIAILIAFLISGGLFLITSALCYTRYGTRIHYNTLQGLDGSTALYVDFVIVCIQIVLSVVVGASPLFQDLEEILHIPSGFGWKRCVLRTLVVLIAVTLAEAIPRFDLIMGLLGGSLMGQLMFIYPPLMYNRLRSLHARSTVQHNNSTIIKQFTPYGTVEEIPTSNRALVFRSHRADLGMEDRLDDIHFLERKPIASVVRSKSFLDMFYLEKVLDMGRISMSEKMANITIITLGVTASAFSTYFTLSDIIEYADFTPPCITNVSLASKLVYSRA</sequence>
<evidence type="ECO:0000256" key="3">
    <source>
        <dbReference type="ARBA" id="ARBA00022692"/>
    </source>
</evidence>
<feature type="transmembrane region" description="Helical" evidence="6">
    <location>
        <begin position="54"/>
        <end position="78"/>
    </location>
</feature>
<feature type="transmembrane region" description="Helical" evidence="6">
    <location>
        <begin position="285"/>
        <end position="306"/>
    </location>
</feature>
<dbReference type="Proteomes" id="UP001461498">
    <property type="component" value="Unassembled WGS sequence"/>
</dbReference>
<proteinExistence type="predicted"/>
<evidence type="ECO:0000256" key="4">
    <source>
        <dbReference type="ARBA" id="ARBA00022989"/>
    </source>
</evidence>
<dbReference type="EMBL" id="JAPXFL010000012">
    <property type="protein sequence ID" value="KAK9498655.1"/>
    <property type="molecule type" value="Genomic_DNA"/>
</dbReference>
<feature type="transmembrane region" description="Helical" evidence="6">
    <location>
        <begin position="173"/>
        <end position="193"/>
    </location>
</feature>
<name>A0AAW1CMD5_9HEMI</name>
<evidence type="ECO:0000256" key="2">
    <source>
        <dbReference type="ARBA" id="ARBA00022448"/>
    </source>
</evidence>
<accession>A0AAW1CMD5</accession>
<evidence type="ECO:0000256" key="5">
    <source>
        <dbReference type="ARBA" id="ARBA00023136"/>
    </source>
</evidence>